<keyword evidence="1" id="KW-1133">Transmembrane helix</keyword>
<evidence type="ECO:0000256" key="1">
    <source>
        <dbReference type="SAM" id="Phobius"/>
    </source>
</evidence>
<organism evidence="2 3">
    <name type="scientific">Clostridium disporicum</name>
    <dbReference type="NCBI Taxonomy" id="84024"/>
    <lineage>
        <taxon>Bacteria</taxon>
        <taxon>Bacillati</taxon>
        <taxon>Bacillota</taxon>
        <taxon>Clostridia</taxon>
        <taxon>Eubacteriales</taxon>
        <taxon>Clostridiaceae</taxon>
        <taxon>Clostridium</taxon>
    </lineage>
</organism>
<dbReference type="GO" id="GO:0043683">
    <property type="term" value="P:type IV pilus assembly"/>
    <property type="evidence" value="ECO:0007669"/>
    <property type="project" value="InterPro"/>
</dbReference>
<accession>A0A174AB92</accession>
<dbReference type="Pfam" id="PF04350">
    <property type="entry name" value="PilO"/>
    <property type="match status" value="1"/>
</dbReference>
<dbReference type="OrthoDB" id="1931973at2"/>
<dbReference type="RefSeq" id="WP_055275604.1">
    <property type="nucleotide sequence ID" value="NZ_CYZV01000007.1"/>
</dbReference>
<sequence>MEAKQKQQNSIVLYLKNLSKKDKVILSTTIVILSLVLGLRFLILPQLEQYSNNLMTLDAKRAEQVRVAMVPAQNKVLEEKQKELQVKYDNALEEISKTPAVAQIIYDLKGLMSRSNVEMRALSFSNSDVSEEEIKSSDGVVTDENGVVTEIDRGLDIGGTQEATIGANDEQAVKKQIVNITLTGEYEDIMKFVKSVENYSRVADVSNISLSPFEGTKLNAGITANFYNLNYEEAESYEFNDGIYGKDNSFK</sequence>
<evidence type="ECO:0000313" key="3">
    <source>
        <dbReference type="Proteomes" id="UP000095558"/>
    </source>
</evidence>
<dbReference type="InterPro" id="IPR014717">
    <property type="entry name" value="Transl_elong_EF1B/ribsomal_bS6"/>
</dbReference>
<keyword evidence="1" id="KW-0812">Transmembrane</keyword>
<proteinExistence type="predicted"/>
<gene>
    <name evidence="2" type="ORF">ERS852470_00873</name>
</gene>
<keyword evidence="1" id="KW-0472">Membrane</keyword>
<dbReference type="GO" id="GO:0043107">
    <property type="term" value="P:type IV pilus-dependent motility"/>
    <property type="evidence" value="ECO:0007669"/>
    <property type="project" value="InterPro"/>
</dbReference>
<dbReference type="EMBL" id="CYZV01000007">
    <property type="protein sequence ID" value="CUN85493.1"/>
    <property type="molecule type" value="Genomic_DNA"/>
</dbReference>
<protein>
    <submittedName>
        <fullName evidence="2">Pilus assembly protein, PilO</fullName>
    </submittedName>
</protein>
<reference evidence="2 3" key="1">
    <citation type="submission" date="2015-09" db="EMBL/GenBank/DDBJ databases">
        <authorList>
            <consortium name="Pathogen Informatics"/>
        </authorList>
    </citation>
    <scope>NUCLEOTIDE SEQUENCE [LARGE SCALE GENOMIC DNA]</scope>
    <source>
        <strain evidence="2 3">2789STDY5834855</strain>
    </source>
</reference>
<dbReference type="InterPro" id="IPR007445">
    <property type="entry name" value="PilO"/>
</dbReference>
<feature type="transmembrane region" description="Helical" evidence="1">
    <location>
        <begin position="24"/>
        <end position="43"/>
    </location>
</feature>
<evidence type="ECO:0000313" key="2">
    <source>
        <dbReference type="EMBL" id="CUN85493.1"/>
    </source>
</evidence>
<dbReference type="AlphaFoldDB" id="A0A174AB92"/>
<dbReference type="Proteomes" id="UP000095558">
    <property type="component" value="Unassembled WGS sequence"/>
</dbReference>
<dbReference type="Gene3D" id="3.30.70.60">
    <property type="match status" value="1"/>
</dbReference>
<name>A0A174AB92_9CLOT</name>